<protein>
    <recommendedName>
        <fullName evidence="2">Retrovirus-related Pol polyprotein from transposon TNT 1-94-like beta-barrel domain-containing protein</fullName>
    </recommendedName>
</protein>
<sequence length="163" mass="17730">MSSSSSKSSSQVEDVLYTKYQGKKNFTSKNSSGDNKLSINKGHGQSKGPCYRIIDSGCSHHATRNASLLSEVHPHQGKRVIVTTDNSLHPVTKEGHLNIKVDNSIGDGLTLRGVYHVPELKKNLASVSQITDSGRKESLYVLSASDAYVEKTGKNTSFSLWHA</sequence>
<keyword evidence="4" id="KW-1185">Reference proteome</keyword>
<accession>A0ABQ8HTC5</accession>
<dbReference type="Proteomes" id="UP000827721">
    <property type="component" value="Unassembled WGS sequence"/>
</dbReference>
<dbReference type="Pfam" id="PF22936">
    <property type="entry name" value="Pol_BBD"/>
    <property type="match status" value="1"/>
</dbReference>
<evidence type="ECO:0000313" key="3">
    <source>
        <dbReference type="EMBL" id="KAH7567577.1"/>
    </source>
</evidence>
<proteinExistence type="predicted"/>
<feature type="domain" description="Retrovirus-related Pol polyprotein from transposon TNT 1-94-like beta-barrel" evidence="2">
    <location>
        <begin position="53"/>
        <end position="134"/>
    </location>
</feature>
<comment type="caution">
    <text evidence="3">The sequence shown here is derived from an EMBL/GenBank/DDBJ whole genome shotgun (WGS) entry which is preliminary data.</text>
</comment>
<reference evidence="3 4" key="1">
    <citation type="submission" date="2021-02" db="EMBL/GenBank/DDBJ databases">
        <title>Plant Genome Project.</title>
        <authorList>
            <person name="Zhang R.-G."/>
        </authorList>
    </citation>
    <scope>NUCLEOTIDE SEQUENCE [LARGE SCALE GENOMIC DNA]</scope>
    <source>
        <tissue evidence="3">Leaves</tissue>
    </source>
</reference>
<dbReference type="EMBL" id="JAFEMO010000007">
    <property type="protein sequence ID" value="KAH7567577.1"/>
    <property type="molecule type" value="Genomic_DNA"/>
</dbReference>
<feature type="compositionally biased region" description="Polar residues" evidence="1">
    <location>
        <begin position="24"/>
        <end position="38"/>
    </location>
</feature>
<feature type="region of interest" description="Disordered" evidence="1">
    <location>
        <begin position="23"/>
        <end position="45"/>
    </location>
</feature>
<dbReference type="InterPro" id="IPR054722">
    <property type="entry name" value="PolX-like_BBD"/>
</dbReference>
<evidence type="ECO:0000259" key="2">
    <source>
        <dbReference type="Pfam" id="PF22936"/>
    </source>
</evidence>
<evidence type="ECO:0000256" key="1">
    <source>
        <dbReference type="SAM" id="MobiDB-lite"/>
    </source>
</evidence>
<gene>
    <name evidence="3" type="ORF">JRO89_XS07G0095900</name>
</gene>
<evidence type="ECO:0000313" key="4">
    <source>
        <dbReference type="Proteomes" id="UP000827721"/>
    </source>
</evidence>
<name>A0ABQ8HTC5_9ROSI</name>
<organism evidence="3 4">
    <name type="scientific">Xanthoceras sorbifolium</name>
    <dbReference type="NCBI Taxonomy" id="99658"/>
    <lineage>
        <taxon>Eukaryota</taxon>
        <taxon>Viridiplantae</taxon>
        <taxon>Streptophyta</taxon>
        <taxon>Embryophyta</taxon>
        <taxon>Tracheophyta</taxon>
        <taxon>Spermatophyta</taxon>
        <taxon>Magnoliopsida</taxon>
        <taxon>eudicotyledons</taxon>
        <taxon>Gunneridae</taxon>
        <taxon>Pentapetalae</taxon>
        <taxon>rosids</taxon>
        <taxon>malvids</taxon>
        <taxon>Sapindales</taxon>
        <taxon>Sapindaceae</taxon>
        <taxon>Xanthoceroideae</taxon>
        <taxon>Xanthoceras</taxon>
    </lineage>
</organism>